<dbReference type="GO" id="GO:0051604">
    <property type="term" value="P:protein maturation"/>
    <property type="evidence" value="ECO:0007669"/>
    <property type="project" value="InterPro"/>
</dbReference>
<name>X1E483_9ZZZZ</name>
<evidence type="ECO:0000313" key="9">
    <source>
        <dbReference type="EMBL" id="GAH15225.1"/>
    </source>
</evidence>
<organism evidence="9">
    <name type="scientific">marine sediment metagenome</name>
    <dbReference type="NCBI Taxonomy" id="412755"/>
    <lineage>
        <taxon>unclassified sequences</taxon>
        <taxon>metagenomes</taxon>
        <taxon>ecological metagenomes</taxon>
    </lineage>
</organism>
<evidence type="ECO:0000259" key="8">
    <source>
        <dbReference type="Pfam" id="PF02492"/>
    </source>
</evidence>
<gene>
    <name evidence="9" type="ORF">S01H4_58492</name>
</gene>
<dbReference type="InterPro" id="IPR003495">
    <property type="entry name" value="CobW/HypB/UreG_nucleotide-bd"/>
</dbReference>
<evidence type="ECO:0000256" key="7">
    <source>
        <dbReference type="ARBA" id="ARBA00023134"/>
    </source>
</evidence>
<feature type="domain" description="CobW/HypB/UreG nucleotide-binding" evidence="8">
    <location>
        <begin position="36"/>
        <end position="195"/>
    </location>
</feature>
<dbReference type="NCBIfam" id="TIGR00073">
    <property type="entry name" value="hypB"/>
    <property type="match status" value="1"/>
</dbReference>
<dbReference type="GO" id="GO:0005525">
    <property type="term" value="F:GTP binding"/>
    <property type="evidence" value="ECO:0007669"/>
    <property type="project" value="UniProtKB-KW"/>
</dbReference>
<keyword evidence="5" id="KW-0378">Hydrolase</keyword>
<evidence type="ECO:0000256" key="4">
    <source>
        <dbReference type="ARBA" id="ARBA00022741"/>
    </source>
</evidence>
<evidence type="ECO:0000256" key="5">
    <source>
        <dbReference type="ARBA" id="ARBA00022801"/>
    </source>
</evidence>
<keyword evidence="6" id="KW-0862">Zinc</keyword>
<dbReference type="PIRSF" id="PIRSF005624">
    <property type="entry name" value="Ni-bind_GTPase"/>
    <property type="match status" value="1"/>
</dbReference>
<sequence length="195" mass="21340">MTETRIIDVKKKILGKNDQMAQALRAEFARHGVFVANLVSSPGAGKTELLRATMAELRKTYTPAAVTGDLATENDATRLLESGALAKQILTGTMCHLEVDMVQNAIAEWDLAEIDFLFIENVGNLVCPGDFDLGEDLRIMLIATTEGEDKPLKYPTLISTCDVVVINKMDIAEAVECDVELLERNIHEVRPGAPI</sequence>
<dbReference type="PANTHER" id="PTHR30134:SF2">
    <property type="entry name" value="HYDROGENASE MATURATION FACTOR HYPB"/>
    <property type="match status" value="1"/>
</dbReference>
<evidence type="ECO:0000256" key="3">
    <source>
        <dbReference type="ARBA" id="ARBA00022723"/>
    </source>
</evidence>
<comment type="caution">
    <text evidence="9">The sequence shown here is derived from an EMBL/GenBank/DDBJ whole genome shotgun (WGS) entry which is preliminary data.</text>
</comment>
<dbReference type="PANTHER" id="PTHR30134">
    <property type="entry name" value="HYDROGENASE PROTEIN ASSEMBLY PROTEIN, NICKEL CHAPERONE"/>
    <property type="match status" value="1"/>
</dbReference>
<dbReference type="GO" id="GO:0008270">
    <property type="term" value="F:zinc ion binding"/>
    <property type="evidence" value="ECO:0007669"/>
    <property type="project" value="TreeGrafter"/>
</dbReference>
<dbReference type="InterPro" id="IPR027417">
    <property type="entry name" value="P-loop_NTPase"/>
</dbReference>
<dbReference type="EMBL" id="BART01034170">
    <property type="protein sequence ID" value="GAH15225.1"/>
    <property type="molecule type" value="Genomic_DNA"/>
</dbReference>
<comment type="similarity">
    <text evidence="1">Belongs to the SIMIBI class G3E GTPase family. HypB/HupM subfamily.</text>
</comment>
<dbReference type="Gene3D" id="3.40.50.300">
    <property type="entry name" value="P-loop containing nucleotide triphosphate hydrolases"/>
    <property type="match status" value="1"/>
</dbReference>
<dbReference type="GO" id="GO:0003924">
    <property type="term" value="F:GTPase activity"/>
    <property type="evidence" value="ECO:0007669"/>
    <property type="project" value="InterPro"/>
</dbReference>
<dbReference type="Pfam" id="PF02492">
    <property type="entry name" value="cobW"/>
    <property type="match status" value="1"/>
</dbReference>
<proteinExistence type="inferred from homology"/>
<dbReference type="SUPFAM" id="SSF52540">
    <property type="entry name" value="P-loop containing nucleoside triphosphate hydrolases"/>
    <property type="match status" value="1"/>
</dbReference>
<dbReference type="AlphaFoldDB" id="X1E483"/>
<keyword evidence="4" id="KW-0547">Nucleotide-binding</keyword>
<keyword evidence="3" id="KW-0479">Metal-binding</keyword>
<accession>X1E483</accession>
<feature type="non-terminal residue" evidence="9">
    <location>
        <position position="195"/>
    </location>
</feature>
<evidence type="ECO:0000256" key="1">
    <source>
        <dbReference type="ARBA" id="ARBA00006211"/>
    </source>
</evidence>
<keyword evidence="2" id="KW-0533">Nickel</keyword>
<evidence type="ECO:0000256" key="2">
    <source>
        <dbReference type="ARBA" id="ARBA00022596"/>
    </source>
</evidence>
<protein>
    <recommendedName>
        <fullName evidence="8">CobW/HypB/UreG nucleotide-binding domain-containing protein</fullName>
    </recommendedName>
</protein>
<evidence type="ECO:0000256" key="6">
    <source>
        <dbReference type="ARBA" id="ARBA00022833"/>
    </source>
</evidence>
<dbReference type="InterPro" id="IPR004392">
    <property type="entry name" value="Hyd_mat_HypB"/>
</dbReference>
<reference evidence="9" key="1">
    <citation type="journal article" date="2014" name="Front. Microbiol.">
        <title>High frequency of phylogenetically diverse reductive dehalogenase-homologous genes in deep subseafloor sedimentary metagenomes.</title>
        <authorList>
            <person name="Kawai M."/>
            <person name="Futagami T."/>
            <person name="Toyoda A."/>
            <person name="Takaki Y."/>
            <person name="Nishi S."/>
            <person name="Hori S."/>
            <person name="Arai W."/>
            <person name="Tsubouchi T."/>
            <person name="Morono Y."/>
            <person name="Uchiyama I."/>
            <person name="Ito T."/>
            <person name="Fujiyama A."/>
            <person name="Inagaki F."/>
            <person name="Takami H."/>
        </authorList>
    </citation>
    <scope>NUCLEOTIDE SEQUENCE</scope>
    <source>
        <strain evidence="9">Expedition CK06-06</strain>
    </source>
</reference>
<dbReference type="GO" id="GO:0016151">
    <property type="term" value="F:nickel cation binding"/>
    <property type="evidence" value="ECO:0007669"/>
    <property type="project" value="InterPro"/>
</dbReference>
<keyword evidence="7" id="KW-0342">GTP-binding</keyword>